<proteinExistence type="predicted"/>
<keyword evidence="2" id="KW-1185">Reference proteome</keyword>
<gene>
    <name evidence="1" type="ORF">RDI58_024300</name>
</gene>
<evidence type="ECO:0000313" key="2">
    <source>
        <dbReference type="Proteomes" id="UP001371456"/>
    </source>
</evidence>
<dbReference type="AlphaFoldDB" id="A0AAN8Y3C0"/>
<dbReference type="EMBL" id="JBANQN010000010">
    <property type="protein sequence ID" value="KAK6777582.1"/>
    <property type="molecule type" value="Genomic_DNA"/>
</dbReference>
<dbReference type="Proteomes" id="UP001371456">
    <property type="component" value="Unassembled WGS sequence"/>
</dbReference>
<protein>
    <submittedName>
        <fullName evidence="1">Uncharacterized protein</fullName>
    </submittedName>
</protein>
<reference evidence="1 2" key="1">
    <citation type="submission" date="2024-02" db="EMBL/GenBank/DDBJ databases">
        <title>de novo genome assembly of Solanum bulbocastanum strain 11H21.</title>
        <authorList>
            <person name="Hosaka A.J."/>
        </authorList>
    </citation>
    <scope>NUCLEOTIDE SEQUENCE [LARGE SCALE GENOMIC DNA]</scope>
    <source>
        <tissue evidence="1">Young leaves</tissue>
    </source>
</reference>
<evidence type="ECO:0000313" key="1">
    <source>
        <dbReference type="EMBL" id="KAK6777582.1"/>
    </source>
</evidence>
<organism evidence="1 2">
    <name type="scientific">Solanum bulbocastanum</name>
    <name type="common">Wild potato</name>
    <dbReference type="NCBI Taxonomy" id="147425"/>
    <lineage>
        <taxon>Eukaryota</taxon>
        <taxon>Viridiplantae</taxon>
        <taxon>Streptophyta</taxon>
        <taxon>Embryophyta</taxon>
        <taxon>Tracheophyta</taxon>
        <taxon>Spermatophyta</taxon>
        <taxon>Magnoliopsida</taxon>
        <taxon>eudicotyledons</taxon>
        <taxon>Gunneridae</taxon>
        <taxon>Pentapetalae</taxon>
        <taxon>asterids</taxon>
        <taxon>lamiids</taxon>
        <taxon>Solanales</taxon>
        <taxon>Solanaceae</taxon>
        <taxon>Solanoideae</taxon>
        <taxon>Solaneae</taxon>
        <taxon>Solanum</taxon>
    </lineage>
</organism>
<comment type="caution">
    <text evidence="1">The sequence shown here is derived from an EMBL/GenBank/DDBJ whole genome shotgun (WGS) entry which is preliminary data.</text>
</comment>
<name>A0AAN8Y3C0_SOLBU</name>
<accession>A0AAN8Y3C0</accession>
<sequence length="53" mass="5789">MDVKGSILSIGKMEKDTLLAFDASAMTTQEETLIDVIATTTYMPLHNTETPTI</sequence>